<dbReference type="Proteomes" id="UP001597083">
    <property type="component" value="Unassembled WGS sequence"/>
</dbReference>
<gene>
    <name evidence="2" type="ORF">ACFQ07_28460</name>
</gene>
<reference evidence="3" key="1">
    <citation type="journal article" date="2019" name="Int. J. Syst. Evol. Microbiol.">
        <title>The Global Catalogue of Microorganisms (GCM) 10K type strain sequencing project: providing services to taxonomists for standard genome sequencing and annotation.</title>
        <authorList>
            <consortium name="The Broad Institute Genomics Platform"/>
            <consortium name="The Broad Institute Genome Sequencing Center for Infectious Disease"/>
            <person name="Wu L."/>
            <person name="Ma J."/>
        </authorList>
    </citation>
    <scope>NUCLEOTIDE SEQUENCE [LARGE SCALE GENOMIC DNA]</scope>
    <source>
        <strain evidence="3">JCM 31696</strain>
    </source>
</reference>
<organism evidence="2 3">
    <name type="scientific">Actinomadura adrarensis</name>
    <dbReference type="NCBI Taxonomy" id="1819600"/>
    <lineage>
        <taxon>Bacteria</taxon>
        <taxon>Bacillati</taxon>
        <taxon>Actinomycetota</taxon>
        <taxon>Actinomycetes</taxon>
        <taxon>Streptosporangiales</taxon>
        <taxon>Thermomonosporaceae</taxon>
        <taxon>Actinomadura</taxon>
    </lineage>
</organism>
<comment type="caution">
    <text evidence="2">The sequence shown here is derived from an EMBL/GenBank/DDBJ whole genome shotgun (WGS) entry which is preliminary data.</text>
</comment>
<keyword evidence="3" id="KW-1185">Reference proteome</keyword>
<dbReference type="SUPFAM" id="SSF48264">
    <property type="entry name" value="Cytochrome P450"/>
    <property type="match status" value="1"/>
</dbReference>
<accession>A0ABW3CNV1</accession>
<dbReference type="PANTHER" id="PTHR46696:SF1">
    <property type="entry name" value="CYTOCHROME P450 YJIB-RELATED"/>
    <property type="match status" value="1"/>
</dbReference>
<sequence>MILGVDAPEAPGRLNFQDPSFQRDPWPLYDWHLRNAQVTWSEEMQCHFLFGYENVRHALTSPDFTTFSVFRRSRAAFGHSLVESDGAEHRRMRGLMSGPFRPRAVA</sequence>
<dbReference type="Gene3D" id="1.10.630.10">
    <property type="entry name" value="Cytochrome P450"/>
    <property type="match status" value="1"/>
</dbReference>
<dbReference type="PANTHER" id="PTHR46696">
    <property type="entry name" value="P450, PUTATIVE (EUROFUNG)-RELATED"/>
    <property type="match status" value="1"/>
</dbReference>
<protein>
    <recommendedName>
        <fullName evidence="4">Cytochrome P450</fullName>
    </recommendedName>
</protein>
<evidence type="ECO:0000313" key="2">
    <source>
        <dbReference type="EMBL" id="MFD0856205.1"/>
    </source>
</evidence>
<evidence type="ECO:0008006" key="4">
    <source>
        <dbReference type="Google" id="ProtNLM"/>
    </source>
</evidence>
<dbReference type="EMBL" id="JBHTIR010004011">
    <property type="protein sequence ID" value="MFD0856205.1"/>
    <property type="molecule type" value="Genomic_DNA"/>
</dbReference>
<dbReference type="InterPro" id="IPR036396">
    <property type="entry name" value="Cyt_P450_sf"/>
</dbReference>
<name>A0ABW3CNV1_9ACTN</name>
<proteinExistence type="inferred from homology"/>
<evidence type="ECO:0000256" key="1">
    <source>
        <dbReference type="ARBA" id="ARBA00010617"/>
    </source>
</evidence>
<feature type="non-terminal residue" evidence="2">
    <location>
        <position position="106"/>
    </location>
</feature>
<evidence type="ECO:0000313" key="3">
    <source>
        <dbReference type="Proteomes" id="UP001597083"/>
    </source>
</evidence>
<comment type="similarity">
    <text evidence="1">Belongs to the cytochrome P450 family.</text>
</comment>